<proteinExistence type="predicted"/>
<comment type="caution">
    <text evidence="1">The sequence shown here is derived from an EMBL/GenBank/DDBJ whole genome shotgun (WGS) entry which is preliminary data.</text>
</comment>
<protein>
    <submittedName>
        <fullName evidence="1">Uncharacterized protein</fullName>
    </submittedName>
</protein>
<dbReference type="RefSeq" id="WP_038291195.1">
    <property type="nucleotide sequence ID" value="NZ_BAVR01000081.1"/>
</dbReference>
<keyword evidence="2" id="KW-1185">Reference proteome</keyword>
<evidence type="ECO:0000313" key="1">
    <source>
        <dbReference type="EMBL" id="GAE90642.1"/>
    </source>
</evidence>
<sequence length="63" mass="7296">MLKVDNRDGIIKLLYHHFIANNIAIPVYFSKGILDVDDSVELTYNVGVFLEGLFINQKEEERK</sequence>
<dbReference type="AlphaFoldDB" id="W4VBR7"/>
<evidence type="ECO:0000313" key="2">
    <source>
        <dbReference type="Proteomes" id="UP000019109"/>
    </source>
</evidence>
<reference evidence="1" key="1">
    <citation type="journal article" date="2014" name="Genome Announc.">
        <title>Draft Genome Sequence of Clostridium straminisolvens Strain JCM 21531T, Isolated from a Cellulose-Degrading Bacterial Community.</title>
        <authorList>
            <person name="Yuki M."/>
            <person name="Oshima K."/>
            <person name="Suda W."/>
            <person name="Sakamoto M."/>
            <person name="Kitamura K."/>
            <person name="Iida T."/>
            <person name="Hattori M."/>
            <person name="Ohkuma M."/>
        </authorList>
    </citation>
    <scope>NUCLEOTIDE SEQUENCE [LARGE SCALE GENOMIC DNA]</scope>
    <source>
        <strain evidence="1">JCM 21531</strain>
    </source>
</reference>
<organism evidence="1 2">
    <name type="scientific">Acetivibrio straminisolvens JCM 21531</name>
    <dbReference type="NCBI Taxonomy" id="1294263"/>
    <lineage>
        <taxon>Bacteria</taxon>
        <taxon>Bacillati</taxon>
        <taxon>Bacillota</taxon>
        <taxon>Clostridia</taxon>
        <taxon>Eubacteriales</taxon>
        <taxon>Oscillospiraceae</taxon>
        <taxon>Acetivibrio</taxon>
    </lineage>
</organism>
<name>W4VBR7_9FIRM</name>
<dbReference type="STRING" id="1294263.JCM21531_4270"/>
<dbReference type="EMBL" id="BAVR01000081">
    <property type="protein sequence ID" value="GAE90642.1"/>
    <property type="molecule type" value="Genomic_DNA"/>
</dbReference>
<gene>
    <name evidence="1" type="ORF">JCM21531_4270</name>
</gene>
<accession>W4VBR7</accession>
<dbReference type="Proteomes" id="UP000019109">
    <property type="component" value="Unassembled WGS sequence"/>
</dbReference>